<feature type="non-terminal residue" evidence="1">
    <location>
        <position position="1"/>
    </location>
</feature>
<dbReference type="Proteomes" id="UP001177140">
    <property type="component" value="Unassembled WGS sequence"/>
</dbReference>
<name>A0AA41SHT7_PAPNU</name>
<comment type="caution">
    <text evidence="1">The sequence shown here is derived from an EMBL/GenBank/DDBJ whole genome shotgun (WGS) entry which is preliminary data.</text>
</comment>
<dbReference type="AlphaFoldDB" id="A0AA41SHT7"/>
<gene>
    <name evidence="1" type="ORF">MKW94_012864</name>
</gene>
<organism evidence="1 2">
    <name type="scientific">Papaver nudicaule</name>
    <name type="common">Iceland poppy</name>
    <dbReference type="NCBI Taxonomy" id="74823"/>
    <lineage>
        <taxon>Eukaryota</taxon>
        <taxon>Viridiplantae</taxon>
        <taxon>Streptophyta</taxon>
        <taxon>Embryophyta</taxon>
        <taxon>Tracheophyta</taxon>
        <taxon>Spermatophyta</taxon>
        <taxon>Magnoliopsida</taxon>
        <taxon>Ranunculales</taxon>
        <taxon>Papaveraceae</taxon>
        <taxon>Papaveroideae</taxon>
        <taxon>Papaver</taxon>
    </lineage>
</organism>
<accession>A0AA41SHT7</accession>
<proteinExistence type="predicted"/>
<evidence type="ECO:0000313" key="1">
    <source>
        <dbReference type="EMBL" id="MCL7036149.1"/>
    </source>
</evidence>
<feature type="non-terminal residue" evidence="1">
    <location>
        <position position="60"/>
    </location>
</feature>
<evidence type="ECO:0000313" key="2">
    <source>
        <dbReference type="Proteomes" id="UP001177140"/>
    </source>
</evidence>
<dbReference type="EMBL" id="JAJJMA010164811">
    <property type="protein sequence ID" value="MCL7036149.1"/>
    <property type="molecule type" value="Genomic_DNA"/>
</dbReference>
<protein>
    <submittedName>
        <fullName evidence="1">Uncharacterized protein</fullName>
    </submittedName>
</protein>
<sequence>KALNSIFRQWNTSAGSMWNISGEPCSGAAIDQTNLENPDFNPAIKCSCGTTNGSCHITQL</sequence>
<reference evidence="1" key="1">
    <citation type="submission" date="2022-03" db="EMBL/GenBank/DDBJ databases">
        <title>A functionally conserved STORR gene fusion in Papaver species that diverged 16.8 million years ago.</title>
        <authorList>
            <person name="Catania T."/>
        </authorList>
    </citation>
    <scope>NUCLEOTIDE SEQUENCE</scope>
    <source>
        <strain evidence="1">S-191538</strain>
    </source>
</reference>
<keyword evidence="2" id="KW-1185">Reference proteome</keyword>